<dbReference type="EMBL" id="CP120733">
    <property type="protein sequence ID" value="WFD10765.1"/>
    <property type="molecule type" value="Genomic_DNA"/>
</dbReference>
<dbReference type="Proteomes" id="UP001222800">
    <property type="component" value="Chromosome"/>
</dbReference>
<protein>
    <submittedName>
        <fullName evidence="1">Clo7bot family Cys-rich peptide</fullName>
    </submittedName>
</protein>
<evidence type="ECO:0000313" key="1">
    <source>
        <dbReference type="EMBL" id="WFD10765.1"/>
    </source>
</evidence>
<dbReference type="RefSeq" id="WP_277732732.1">
    <property type="nucleotide sequence ID" value="NZ_CP120733.1"/>
</dbReference>
<dbReference type="InterPro" id="IPR027601">
    <property type="entry name" value="Clo7Bot_mod_Cys"/>
</dbReference>
<evidence type="ECO:0000313" key="2">
    <source>
        <dbReference type="Proteomes" id="UP001222800"/>
    </source>
</evidence>
<dbReference type="NCBIfam" id="TIGR04333">
    <property type="entry name" value="Clo7Bot_mod_Cys"/>
    <property type="match status" value="1"/>
</dbReference>
<accession>A0ABY8EFZ0</accession>
<organism evidence="1 2">
    <name type="scientific">Tepidibacter hydrothermalis</name>
    <dbReference type="NCBI Taxonomy" id="3036126"/>
    <lineage>
        <taxon>Bacteria</taxon>
        <taxon>Bacillati</taxon>
        <taxon>Bacillota</taxon>
        <taxon>Clostridia</taxon>
        <taxon>Peptostreptococcales</taxon>
        <taxon>Peptostreptococcaceae</taxon>
        <taxon>Tepidibacter</taxon>
    </lineage>
</organism>
<gene>
    <name evidence="1" type="ORF">P4S50_01430</name>
</gene>
<reference evidence="1 2" key="1">
    <citation type="submission" date="2023-03" db="EMBL/GenBank/DDBJ databases">
        <title>Complete genome sequence of Tepidibacter sp. SWIR-1, isolated from a deep-sea hydrothermal vent.</title>
        <authorList>
            <person name="Li X."/>
        </authorList>
    </citation>
    <scope>NUCLEOTIDE SEQUENCE [LARGE SCALE GENOMIC DNA]</scope>
    <source>
        <strain evidence="1 2">SWIR-1</strain>
    </source>
</reference>
<proteinExistence type="predicted"/>
<sequence>MKFIVKPQKKYKCGYCFSCSTNCGNYCVTQVICTYYIINKRR</sequence>
<keyword evidence="2" id="KW-1185">Reference proteome</keyword>
<name>A0ABY8EFZ0_9FIRM</name>